<keyword evidence="2" id="KW-1185">Reference proteome</keyword>
<evidence type="ECO:0000313" key="1">
    <source>
        <dbReference type="EMBL" id="KAH1129177.1"/>
    </source>
</evidence>
<dbReference type="EMBL" id="JAIQCV010000001">
    <property type="protein sequence ID" value="KAH1129177.1"/>
    <property type="molecule type" value="Genomic_DNA"/>
</dbReference>
<dbReference type="Proteomes" id="UP000828251">
    <property type="component" value="Unassembled WGS sequence"/>
</dbReference>
<dbReference type="OrthoDB" id="5946976at2759"/>
<accession>A0A9D3WFZ1</accession>
<dbReference type="AlphaFoldDB" id="A0A9D3WFZ1"/>
<proteinExistence type="predicted"/>
<reference evidence="1 2" key="1">
    <citation type="journal article" date="2021" name="Plant Biotechnol. J.">
        <title>Multi-omics assisted identification of the key and species-specific regulatory components of drought-tolerant mechanisms in Gossypium stocksii.</title>
        <authorList>
            <person name="Yu D."/>
            <person name="Ke L."/>
            <person name="Zhang D."/>
            <person name="Wu Y."/>
            <person name="Sun Y."/>
            <person name="Mei J."/>
            <person name="Sun J."/>
            <person name="Sun Y."/>
        </authorList>
    </citation>
    <scope>NUCLEOTIDE SEQUENCE [LARGE SCALE GENOMIC DNA]</scope>
    <source>
        <strain evidence="2">cv. E1</strain>
        <tissue evidence="1">Leaf</tissue>
    </source>
</reference>
<gene>
    <name evidence="1" type="ORF">J1N35_000555</name>
</gene>
<organism evidence="1 2">
    <name type="scientific">Gossypium stocksii</name>
    <dbReference type="NCBI Taxonomy" id="47602"/>
    <lineage>
        <taxon>Eukaryota</taxon>
        <taxon>Viridiplantae</taxon>
        <taxon>Streptophyta</taxon>
        <taxon>Embryophyta</taxon>
        <taxon>Tracheophyta</taxon>
        <taxon>Spermatophyta</taxon>
        <taxon>Magnoliopsida</taxon>
        <taxon>eudicotyledons</taxon>
        <taxon>Gunneridae</taxon>
        <taxon>Pentapetalae</taxon>
        <taxon>rosids</taxon>
        <taxon>malvids</taxon>
        <taxon>Malvales</taxon>
        <taxon>Malvaceae</taxon>
        <taxon>Malvoideae</taxon>
        <taxon>Gossypium</taxon>
    </lineage>
</organism>
<sequence>MARTEELRISTAKRAYRNAKDERNINKTPAANAQWIYNTPVHSDVEAKLRQLLVELVNNDKILGIQVCAYKDGEVILTLLLEYLEDMILAQFSLIHFFLSFLRQRV</sequence>
<comment type="caution">
    <text evidence="1">The sequence shown here is derived from an EMBL/GenBank/DDBJ whole genome shotgun (WGS) entry which is preliminary data.</text>
</comment>
<evidence type="ECO:0000313" key="2">
    <source>
        <dbReference type="Proteomes" id="UP000828251"/>
    </source>
</evidence>
<name>A0A9D3WFZ1_9ROSI</name>
<protein>
    <submittedName>
        <fullName evidence="1">Uncharacterized protein</fullName>
    </submittedName>
</protein>